<accession>A0A1B2E6V4</accession>
<dbReference type="EMBL" id="CP016809">
    <property type="protein sequence ID" value="ANY75716.1"/>
    <property type="molecule type" value="Genomic_DNA"/>
</dbReference>
<dbReference type="RefSeq" id="WP_099479479.1">
    <property type="nucleotide sequence ID" value="NZ_CP016809.1"/>
</dbReference>
<gene>
    <name evidence="1" type="ORF">BBD41_25790</name>
</gene>
<dbReference type="KEGG" id="pib:BBD41_25790"/>
<protein>
    <submittedName>
        <fullName evidence="1">Type VII secretion protein</fullName>
    </submittedName>
</protein>
<name>A0A1B2E6V4_9BACL</name>
<dbReference type="InterPro" id="IPR010310">
    <property type="entry name" value="T7SS_ESAT-6-like"/>
</dbReference>
<proteinExistence type="predicted"/>
<evidence type="ECO:0000313" key="1">
    <source>
        <dbReference type="EMBL" id="ANY75716.1"/>
    </source>
</evidence>
<dbReference type="AlphaFoldDB" id="A0A1B2E6V4"/>
<dbReference type="NCBIfam" id="TIGR03930">
    <property type="entry name" value="WXG100_ESAT6"/>
    <property type="match status" value="1"/>
</dbReference>
<dbReference type="InterPro" id="IPR036689">
    <property type="entry name" value="ESAT-6-like_sf"/>
</dbReference>
<dbReference type="Gene3D" id="1.10.287.850">
    <property type="entry name" value="HP0062-like domain"/>
    <property type="match status" value="1"/>
</dbReference>
<dbReference type="Pfam" id="PF06013">
    <property type="entry name" value="WXG100"/>
    <property type="match status" value="1"/>
</dbReference>
<sequence length="294" mass="29860">MSNRILITPEQLEQVSTQFAQSGQQSREIVDRLSRSILEMESQWEGMTRERFYGDYQQARATMNKYLECLQTISTDLKQISVKFRTTDEMINGAGAVPAGGVGAGILAGTAGAAGAAALAGSAGSGALGMTAAANGKPAGVQSASAEDLLDKALKGVEAEGSVVKNEENGLYTKAITGSASANLTEGASASGAVVEAGYENDYVQGSVSLVKGELEASVKDGTLSLGAEATLNKYEGGVKIPLPFTDRELHIGGSASLGTVGASAEVGKSGLKFHIPLGPGASLVGVGGSISVK</sequence>
<dbReference type="SUPFAM" id="SSF140453">
    <property type="entry name" value="EsxAB dimer-like"/>
    <property type="match status" value="1"/>
</dbReference>
<reference evidence="1" key="1">
    <citation type="submission" date="2016-08" db="EMBL/GenBank/DDBJ databases">
        <title>Complete Genome Seqeunce of Paenibacillus sp. nov. IHBB 9852 from high altitute lake of Indian trans-Himalayas.</title>
        <authorList>
            <person name="Kiran S."/>
            <person name="Swarnkar M.K."/>
            <person name="Rana A."/>
            <person name="Tewari R."/>
            <person name="Gulati A."/>
        </authorList>
    </citation>
    <scope>NUCLEOTIDE SEQUENCE [LARGE SCALE GENOMIC DNA]</scope>
    <source>
        <strain evidence="1">IHBB 9852</strain>
    </source>
</reference>
<organism evidence="1">
    <name type="scientific">Paenibacillus ihbetae</name>
    <dbReference type="NCBI Taxonomy" id="1870820"/>
    <lineage>
        <taxon>Bacteria</taxon>
        <taxon>Bacillati</taxon>
        <taxon>Bacillota</taxon>
        <taxon>Bacilli</taxon>
        <taxon>Bacillales</taxon>
        <taxon>Paenibacillaceae</taxon>
        <taxon>Paenibacillus</taxon>
    </lineage>
</organism>